<organism evidence="7 8">
    <name type="scientific">Fonticella tunisiensis</name>
    <dbReference type="NCBI Taxonomy" id="1096341"/>
    <lineage>
        <taxon>Bacteria</taxon>
        <taxon>Bacillati</taxon>
        <taxon>Bacillota</taxon>
        <taxon>Clostridia</taxon>
        <taxon>Eubacteriales</taxon>
        <taxon>Clostridiaceae</taxon>
        <taxon>Fonticella</taxon>
    </lineage>
</organism>
<keyword evidence="8" id="KW-1185">Reference proteome</keyword>
<dbReference type="Pfam" id="PF04347">
    <property type="entry name" value="FliO"/>
    <property type="match status" value="1"/>
</dbReference>
<accession>A0A4R7KAZ1</accession>
<evidence type="ECO:0000256" key="4">
    <source>
        <dbReference type="ARBA" id="ARBA00022989"/>
    </source>
</evidence>
<dbReference type="RefSeq" id="WP_133629041.1">
    <property type="nucleotide sequence ID" value="NZ_SOAZ01000026.1"/>
</dbReference>
<dbReference type="AlphaFoldDB" id="A0A4R7KAZ1"/>
<keyword evidence="5 6" id="KW-0472">Membrane</keyword>
<dbReference type="Proteomes" id="UP000295325">
    <property type="component" value="Unassembled WGS sequence"/>
</dbReference>
<dbReference type="GO" id="GO:0016020">
    <property type="term" value="C:membrane"/>
    <property type="evidence" value="ECO:0007669"/>
    <property type="project" value="InterPro"/>
</dbReference>
<protein>
    <submittedName>
        <fullName evidence="7">Flagellar protein FliO/FliZ</fullName>
    </submittedName>
</protein>
<keyword evidence="3 6" id="KW-0812">Transmembrane</keyword>
<evidence type="ECO:0000256" key="1">
    <source>
        <dbReference type="ARBA" id="ARBA00004236"/>
    </source>
</evidence>
<name>A0A4R7KAZ1_9CLOT</name>
<keyword evidence="7" id="KW-0966">Cell projection</keyword>
<reference evidence="7 8" key="1">
    <citation type="submission" date="2019-03" db="EMBL/GenBank/DDBJ databases">
        <title>Genomic Encyclopedia of Type Strains, Phase IV (KMG-IV): sequencing the most valuable type-strain genomes for metagenomic binning, comparative biology and taxonomic classification.</title>
        <authorList>
            <person name="Goeker M."/>
        </authorList>
    </citation>
    <scope>NUCLEOTIDE SEQUENCE [LARGE SCALE GENOMIC DNA]</scope>
    <source>
        <strain evidence="7 8">DSM 24455</strain>
    </source>
</reference>
<dbReference type="EMBL" id="SOAZ01000026">
    <property type="protein sequence ID" value="TDT50600.1"/>
    <property type="molecule type" value="Genomic_DNA"/>
</dbReference>
<proteinExistence type="predicted"/>
<keyword evidence="7" id="KW-0969">Cilium</keyword>
<comment type="subcellular location">
    <subcellularLocation>
        <location evidence="1">Cell membrane</location>
    </subcellularLocation>
</comment>
<gene>
    <name evidence="7" type="ORF">EDD71_12617</name>
</gene>
<dbReference type="InterPro" id="IPR022781">
    <property type="entry name" value="Flagellar_biosynth_FliO"/>
</dbReference>
<keyword evidence="7" id="KW-0282">Flagellum</keyword>
<evidence type="ECO:0000256" key="3">
    <source>
        <dbReference type="ARBA" id="ARBA00022692"/>
    </source>
</evidence>
<evidence type="ECO:0000313" key="8">
    <source>
        <dbReference type="Proteomes" id="UP000295325"/>
    </source>
</evidence>
<keyword evidence="2" id="KW-1003">Cell membrane</keyword>
<evidence type="ECO:0000256" key="5">
    <source>
        <dbReference type="ARBA" id="ARBA00023136"/>
    </source>
</evidence>
<comment type="caution">
    <text evidence="7">The sequence shown here is derived from an EMBL/GenBank/DDBJ whole genome shotgun (WGS) entry which is preliminary data.</text>
</comment>
<keyword evidence="4 6" id="KW-1133">Transmembrane helix</keyword>
<dbReference type="OrthoDB" id="1956951at2"/>
<dbReference type="GO" id="GO:0044781">
    <property type="term" value="P:bacterial-type flagellum organization"/>
    <property type="evidence" value="ECO:0007669"/>
    <property type="project" value="InterPro"/>
</dbReference>
<feature type="transmembrane region" description="Helical" evidence="6">
    <location>
        <begin position="6"/>
        <end position="27"/>
    </location>
</feature>
<sequence length="119" mass="13699">MDGNFLIEVLKLIFLLPAILLLIYITLKYGSRYAERFNSGRIIKVYERVPLSQNTFLAVVTVKGKPYLMTNGENGAQILMELDEEILKNYQGGRTVNSDFLLNQLSKLNIRKRKDDDEN</sequence>
<evidence type="ECO:0000313" key="7">
    <source>
        <dbReference type="EMBL" id="TDT50600.1"/>
    </source>
</evidence>
<evidence type="ECO:0000256" key="2">
    <source>
        <dbReference type="ARBA" id="ARBA00022475"/>
    </source>
</evidence>
<evidence type="ECO:0000256" key="6">
    <source>
        <dbReference type="SAM" id="Phobius"/>
    </source>
</evidence>